<feature type="repeat" description="TPR" evidence="3">
    <location>
        <begin position="208"/>
        <end position="241"/>
    </location>
</feature>
<dbReference type="SUPFAM" id="SSF48452">
    <property type="entry name" value="TPR-like"/>
    <property type="match status" value="2"/>
</dbReference>
<feature type="repeat" description="TPR" evidence="3">
    <location>
        <begin position="138"/>
        <end position="171"/>
    </location>
</feature>
<keyword evidence="1" id="KW-0677">Repeat</keyword>
<evidence type="ECO:0008006" key="6">
    <source>
        <dbReference type="Google" id="ProtNLM"/>
    </source>
</evidence>
<reference evidence="4 5" key="1">
    <citation type="submission" date="2013-04" db="EMBL/GenBank/DDBJ databases">
        <title>The Genome Sequence of Treponema medium ATCC 700293.</title>
        <authorList>
            <consortium name="The Broad Institute Genomics Platform"/>
            <person name="Earl A."/>
            <person name="Ward D."/>
            <person name="Feldgarden M."/>
            <person name="Gevers D."/>
            <person name="Leonetti C."/>
            <person name="Blanton J.M."/>
            <person name="Dewhirst F.E."/>
            <person name="Izard J."/>
            <person name="Walker B."/>
            <person name="Young S."/>
            <person name="Zeng Q."/>
            <person name="Gargeya S."/>
            <person name="Fitzgerald M."/>
            <person name="Haas B."/>
            <person name="Abouelleil A."/>
            <person name="Allen A.W."/>
            <person name="Alvarado L."/>
            <person name="Arachchi H.M."/>
            <person name="Berlin A.M."/>
            <person name="Chapman S.B."/>
            <person name="Gainer-Dewar J."/>
            <person name="Goldberg J."/>
            <person name="Griggs A."/>
            <person name="Gujja S."/>
            <person name="Hansen M."/>
            <person name="Howarth C."/>
            <person name="Imamovic A."/>
            <person name="Ireland A."/>
            <person name="Larimer J."/>
            <person name="McCowan C."/>
            <person name="Murphy C."/>
            <person name="Pearson M."/>
            <person name="Poon T.W."/>
            <person name="Priest M."/>
            <person name="Roberts A."/>
            <person name="Saif S."/>
            <person name="Shea T."/>
            <person name="Sisk P."/>
            <person name="Sykes S."/>
            <person name="Wortman J."/>
            <person name="Nusbaum C."/>
            <person name="Birren B."/>
        </authorList>
    </citation>
    <scope>NUCLEOTIDE SEQUENCE [LARGE SCALE GENOMIC DNA]</scope>
    <source>
        <strain evidence="4 5">ATCC 700293</strain>
    </source>
</reference>
<organism evidence="4 5">
    <name type="scientific">Treponema medium ATCC 700293</name>
    <dbReference type="NCBI Taxonomy" id="1125700"/>
    <lineage>
        <taxon>Bacteria</taxon>
        <taxon>Pseudomonadati</taxon>
        <taxon>Spirochaetota</taxon>
        <taxon>Spirochaetia</taxon>
        <taxon>Spirochaetales</taxon>
        <taxon>Treponemataceae</taxon>
        <taxon>Treponema</taxon>
    </lineage>
</organism>
<proteinExistence type="predicted"/>
<dbReference type="Pfam" id="PF00515">
    <property type="entry name" value="TPR_1"/>
    <property type="match status" value="1"/>
</dbReference>
<comment type="caution">
    <text evidence="4">The sequence shown here is derived from an EMBL/GenBank/DDBJ whole genome shotgun (WGS) entry which is preliminary data.</text>
</comment>
<dbReference type="PROSITE" id="PS50293">
    <property type="entry name" value="TPR_REGION"/>
    <property type="match status" value="2"/>
</dbReference>
<evidence type="ECO:0000313" key="5">
    <source>
        <dbReference type="Proteomes" id="UP000014634"/>
    </source>
</evidence>
<gene>
    <name evidence="4" type="ORF">HMPREF9195_00105</name>
</gene>
<feature type="repeat" description="TPR" evidence="3">
    <location>
        <begin position="172"/>
        <end position="205"/>
    </location>
</feature>
<dbReference type="Pfam" id="PF13176">
    <property type="entry name" value="TPR_7"/>
    <property type="match status" value="1"/>
</dbReference>
<dbReference type="PANTHER" id="PTHR45586:SF1">
    <property type="entry name" value="LIPOPOLYSACCHARIDE ASSEMBLY PROTEIN B"/>
    <property type="match status" value="1"/>
</dbReference>
<dbReference type="Gene3D" id="1.25.40.10">
    <property type="entry name" value="Tetratricopeptide repeat domain"/>
    <property type="match status" value="3"/>
</dbReference>
<keyword evidence="2 3" id="KW-0802">TPR repeat</keyword>
<dbReference type="InterPro" id="IPR011990">
    <property type="entry name" value="TPR-like_helical_dom_sf"/>
</dbReference>
<feature type="repeat" description="TPR" evidence="3">
    <location>
        <begin position="70"/>
        <end position="103"/>
    </location>
</feature>
<dbReference type="SMART" id="SM00028">
    <property type="entry name" value="TPR"/>
    <property type="match status" value="10"/>
</dbReference>
<dbReference type="Pfam" id="PF13174">
    <property type="entry name" value="TPR_6"/>
    <property type="match status" value="1"/>
</dbReference>
<feature type="repeat" description="TPR" evidence="3">
    <location>
        <begin position="36"/>
        <end position="69"/>
    </location>
</feature>
<dbReference type="AlphaFoldDB" id="A0AA87NNY9"/>
<feature type="repeat" description="TPR" evidence="3">
    <location>
        <begin position="276"/>
        <end position="309"/>
    </location>
</feature>
<name>A0AA87NNY9_TREMD</name>
<dbReference type="Proteomes" id="UP000014634">
    <property type="component" value="Unassembled WGS sequence"/>
</dbReference>
<protein>
    <recommendedName>
        <fullName evidence="6">Tetratricopeptide repeat protein</fullName>
    </recommendedName>
</protein>
<sequence length="388" mass="45334">MFESIENGYSEQTDSLFPASLDSAQELHHAEGTDELTRLSREGYLFLKANEIDRAEAEFKKMLELDENNNYALVGLGDAARKRNKCKEAAEYYSECLRHHPGNNYALFGLADCYKNMNLYAKAIEIWEQYLEHDNANITVFTRVADAYRKIHDFQNSKKLYLKVLEIEENNPYALIGLGHLHYDFKKYREALIYWQKIFDQNPDNVDIRILTSIGNCYRKMKQFDHGVYYFEKALEKDPDNFYGLFGLADCYRGMKQQQHSIKYWEAILNKDPNNKVILTRMGDAYRHIGDYEKAEQIYQRALDIDYDSYAILGLAILCKIQGKYDEAITSLTHLLQADRKNYRIYLELADCYIHTNEKAKAIEVLQAFQQYGIKNQAVSDTLFSLQN</sequence>
<evidence type="ECO:0000256" key="1">
    <source>
        <dbReference type="ARBA" id="ARBA00022737"/>
    </source>
</evidence>
<dbReference type="Pfam" id="PF13181">
    <property type="entry name" value="TPR_8"/>
    <property type="match status" value="1"/>
</dbReference>
<dbReference type="Pfam" id="PF14559">
    <property type="entry name" value="TPR_19"/>
    <property type="match status" value="2"/>
</dbReference>
<evidence type="ECO:0000313" key="4">
    <source>
        <dbReference type="EMBL" id="EPF30092.1"/>
    </source>
</evidence>
<dbReference type="RefSeq" id="WP_016522183.1">
    <property type="nucleotide sequence ID" value="NZ_KE332517.1"/>
</dbReference>
<dbReference type="PROSITE" id="PS50005">
    <property type="entry name" value="TPR"/>
    <property type="match status" value="6"/>
</dbReference>
<evidence type="ECO:0000256" key="3">
    <source>
        <dbReference type="PROSITE-ProRule" id="PRU00339"/>
    </source>
</evidence>
<evidence type="ECO:0000256" key="2">
    <source>
        <dbReference type="ARBA" id="ARBA00022803"/>
    </source>
</evidence>
<dbReference type="PANTHER" id="PTHR45586">
    <property type="entry name" value="TPR REPEAT-CONTAINING PROTEIN PA4667"/>
    <property type="match status" value="1"/>
</dbReference>
<accession>A0AA87NNY9</accession>
<dbReference type="InterPro" id="IPR019734">
    <property type="entry name" value="TPR_rpt"/>
</dbReference>
<dbReference type="InterPro" id="IPR051012">
    <property type="entry name" value="CellSynth/LPSAsmb/PSIAsmb"/>
</dbReference>
<dbReference type="EMBL" id="ATFE01000001">
    <property type="protein sequence ID" value="EPF30092.1"/>
    <property type="molecule type" value="Genomic_DNA"/>
</dbReference>